<name>A0A226C0C5_9FIRM</name>
<dbReference type="EC" id="6.3.5.2" evidence="9"/>
<sequence length="517" mass="57809">MNIGGSTLSRELVVVIDFGGQYSQLIARRIREESVYCEIHPYTISVEKIQELSPKAIILSGGPSSVYLDESPDIDSEIFELGIPVLGICYGMQIMAKKSGGKVVRAEKREYGKALFEVLNGNHLTEGLSGELLVWMSHGDSVEELPPGFKVMGKTDNTPVAGIFNPQKQLYGVQFHLEVLHTPKGQEMLNNFLFEIAELSSDWTMDSYIDETVNSIKKEVGDRNAICGLSGGIDSTVAAVLVQQAIGDNLTCIFVNHGLLRKDEENQVLELFREKFDVKVVYVDARERFLSKLKGVTDPEQKRKIIGEEFIRVFEEEARKIGDVDFLVQGTLYTDVVESGTETASVIKSHHNVGGLPEKMELSLIEPLNSLFKDEVRQVAKELEMPKEVVWRHPFPGPGLAIRVLGEVTEDKLSILKEADAVVADELKKVGLYHDIWQLFTVLPDIKTVGVKGDERSYDYPIILRAVNSQDGMTADWYRFSNDVLESLSNRVVNEVEGVNRLVYDITSKPPATIEWE</sequence>
<dbReference type="FunFam" id="3.30.300.10:FF:000002">
    <property type="entry name" value="GMP synthase [glutamine-hydrolyzing]"/>
    <property type="match status" value="1"/>
</dbReference>
<feature type="active site" description="Nucleophile" evidence="9">
    <location>
        <position position="89"/>
    </location>
</feature>
<keyword evidence="5 9" id="KW-0332">GMP biosynthesis</keyword>
<evidence type="ECO:0000256" key="1">
    <source>
        <dbReference type="ARBA" id="ARBA00002332"/>
    </source>
</evidence>
<protein>
    <recommendedName>
        <fullName evidence="9">GMP synthase [glutamine-hydrolyzing]</fullName>
        <ecNumber evidence="9">6.3.5.2</ecNumber>
    </recommendedName>
    <alternativeName>
        <fullName evidence="9">GMP synthetase</fullName>
    </alternativeName>
    <alternativeName>
        <fullName evidence="9">Glutamine amidotransferase</fullName>
    </alternativeName>
</protein>
<evidence type="ECO:0000256" key="8">
    <source>
        <dbReference type="ARBA" id="ARBA00022962"/>
    </source>
</evidence>
<organism evidence="12 13">
    <name type="scientific">Natranaerobius trueperi</name>
    <dbReference type="NCBI Taxonomy" id="759412"/>
    <lineage>
        <taxon>Bacteria</taxon>
        <taxon>Bacillati</taxon>
        <taxon>Bacillota</taxon>
        <taxon>Clostridia</taxon>
        <taxon>Natranaerobiales</taxon>
        <taxon>Natranaerobiaceae</taxon>
        <taxon>Natranaerobius</taxon>
    </lineage>
</organism>
<dbReference type="Gene3D" id="3.40.50.880">
    <property type="match status" value="1"/>
</dbReference>
<dbReference type="GO" id="GO:0005829">
    <property type="term" value="C:cytosol"/>
    <property type="evidence" value="ECO:0007669"/>
    <property type="project" value="TreeGrafter"/>
</dbReference>
<evidence type="ECO:0000256" key="5">
    <source>
        <dbReference type="ARBA" id="ARBA00022749"/>
    </source>
</evidence>
<dbReference type="HAMAP" id="MF_00344">
    <property type="entry name" value="GMP_synthase"/>
    <property type="match status" value="1"/>
</dbReference>
<evidence type="ECO:0000256" key="6">
    <source>
        <dbReference type="ARBA" id="ARBA00022755"/>
    </source>
</evidence>
<dbReference type="SUPFAM" id="SSF52402">
    <property type="entry name" value="Adenine nucleotide alpha hydrolases-like"/>
    <property type="match status" value="1"/>
</dbReference>
<evidence type="ECO:0000256" key="9">
    <source>
        <dbReference type="HAMAP-Rule" id="MF_00344"/>
    </source>
</evidence>
<evidence type="ECO:0000256" key="4">
    <source>
        <dbReference type="ARBA" id="ARBA00022741"/>
    </source>
</evidence>
<dbReference type="PRINTS" id="PR00096">
    <property type="entry name" value="GATASE"/>
</dbReference>
<dbReference type="PANTHER" id="PTHR11922">
    <property type="entry name" value="GMP SYNTHASE-RELATED"/>
    <property type="match status" value="1"/>
</dbReference>
<dbReference type="AlphaFoldDB" id="A0A226C0C5"/>
<dbReference type="GO" id="GO:0003921">
    <property type="term" value="F:GMP synthase activity"/>
    <property type="evidence" value="ECO:0007669"/>
    <property type="project" value="InterPro"/>
</dbReference>
<dbReference type="FunFam" id="3.40.50.620:FF:000001">
    <property type="entry name" value="GMP synthase [glutamine-hydrolyzing]"/>
    <property type="match status" value="1"/>
</dbReference>
<feature type="domain" description="GMPS ATP-PPase" evidence="11">
    <location>
        <begin position="203"/>
        <end position="392"/>
    </location>
</feature>
<comment type="catalytic activity">
    <reaction evidence="9">
        <text>XMP + L-glutamine + ATP + H2O = GMP + L-glutamate + AMP + diphosphate + 2 H(+)</text>
        <dbReference type="Rhea" id="RHEA:11680"/>
        <dbReference type="ChEBI" id="CHEBI:15377"/>
        <dbReference type="ChEBI" id="CHEBI:15378"/>
        <dbReference type="ChEBI" id="CHEBI:29985"/>
        <dbReference type="ChEBI" id="CHEBI:30616"/>
        <dbReference type="ChEBI" id="CHEBI:33019"/>
        <dbReference type="ChEBI" id="CHEBI:57464"/>
        <dbReference type="ChEBI" id="CHEBI:58115"/>
        <dbReference type="ChEBI" id="CHEBI:58359"/>
        <dbReference type="ChEBI" id="CHEBI:456215"/>
        <dbReference type="EC" id="6.3.5.2"/>
    </reaction>
</comment>
<dbReference type="OrthoDB" id="9802219at2"/>
<comment type="pathway">
    <text evidence="2 9">Purine metabolism; GMP biosynthesis; GMP from XMP (L-Gln route): step 1/1.</text>
</comment>
<dbReference type="PANTHER" id="PTHR11922:SF2">
    <property type="entry name" value="GMP SYNTHASE [GLUTAMINE-HYDROLYZING]"/>
    <property type="match status" value="1"/>
</dbReference>
<dbReference type="CDD" id="cd01742">
    <property type="entry name" value="GATase1_GMP_Synthase"/>
    <property type="match status" value="1"/>
</dbReference>
<keyword evidence="6 9" id="KW-0658">Purine biosynthesis</keyword>
<dbReference type="PRINTS" id="PR00099">
    <property type="entry name" value="CPSGATASE"/>
</dbReference>
<dbReference type="InterPro" id="IPR001674">
    <property type="entry name" value="GMP_synth_C"/>
</dbReference>
<dbReference type="Pfam" id="PF00117">
    <property type="entry name" value="GATase"/>
    <property type="match status" value="1"/>
</dbReference>
<proteinExistence type="inferred from homology"/>
<comment type="caution">
    <text evidence="12">The sequence shown here is derived from an EMBL/GenBank/DDBJ whole genome shotgun (WGS) entry which is preliminary data.</text>
</comment>
<dbReference type="PROSITE" id="PS51553">
    <property type="entry name" value="GMPS_ATP_PPASE"/>
    <property type="match status" value="1"/>
</dbReference>
<accession>A0A226C0C5</accession>
<dbReference type="CDD" id="cd01997">
    <property type="entry name" value="GMP_synthase_C"/>
    <property type="match status" value="1"/>
</dbReference>
<dbReference type="Pfam" id="PF02540">
    <property type="entry name" value="NAD_synthase"/>
    <property type="match status" value="1"/>
</dbReference>
<dbReference type="Gene3D" id="3.40.50.620">
    <property type="entry name" value="HUPs"/>
    <property type="match status" value="1"/>
</dbReference>
<dbReference type="Gene3D" id="3.30.300.10">
    <property type="match status" value="1"/>
</dbReference>
<evidence type="ECO:0000259" key="11">
    <source>
        <dbReference type="PROSITE" id="PS51553"/>
    </source>
</evidence>
<dbReference type="InterPro" id="IPR029062">
    <property type="entry name" value="Class_I_gatase-like"/>
</dbReference>
<dbReference type="InterPro" id="IPR014729">
    <property type="entry name" value="Rossmann-like_a/b/a_fold"/>
</dbReference>
<dbReference type="Proteomes" id="UP000214588">
    <property type="component" value="Unassembled WGS sequence"/>
</dbReference>
<keyword evidence="8 9" id="KW-0315">Glutamine amidotransferase</keyword>
<reference evidence="12 13" key="1">
    <citation type="submission" date="2017-06" db="EMBL/GenBank/DDBJ databases">
        <title>Draft Genome Sequence of Natranaerobius trueperi halophilic, alkalithermophilic bacteria from soda lakes.</title>
        <authorList>
            <person name="Zhao B."/>
        </authorList>
    </citation>
    <scope>NUCLEOTIDE SEQUENCE [LARGE SCALE GENOMIC DNA]</scope>
    <source>
        <strain evidence="12 13">DSM 18760</strain>
    </source>
</reference>
<feature type="active site" evidence="9">
    <location>
        <position position="178"/>
    </location>
</feature>
<dbReference type="InterPro" id="IPR022955">
    <property type="entry name" value="GMP_synthase"/>
</dbReference>
<dbReference type="EMBL" id="NIQC01000002">
    <property type="protein sequence ID" value="OWZ84748.1"/>
    <property type="molecule type" value="Genomic_DNA"/>
</dbReference>
<dbReference type="NCBIfam" id="TIGR00888">
    <property type="entry name" value="guaA_Nterm"/>
    <property type="match status" value="1"/>
</dbReference>
<dbReference type="GO" id="GO:0005524">
    <property type="term" value="F:ATP binding"/>
    <property type="evidence" value="ECO:0007669"/>
    <property type="project" value="UniProtKB-UniRule"/>
</dbReference>
<comment type="function">
    <text evidence="1 9">Catalyzes the synthesis of GMP from XMP.</text>
</comment>
<gene>
    <name evidence="9" type="primary">guaA</name>
    <name evidence="12" type="ORF">CDO51_01640</name>
</gene>
<keyword evidence="7 9" id="KW-0067">ATP-binding</keyword>
<dbReference type="InterPro" id="IPR004739">
    <property type="entry name" value="GMP_synth_GATase"/>
</dbReference>
<keyword evidence="3 9" id="KW-0436">Ligase</keyword>
<feature type="binding site" evidence="10">
    <location>
        <begin position="230"/>
        <end position="236"/>
    </location>
    <ligand>
        <name>ATP</name>
        <dbReference type="ChEBI" id="CHEBI:30616"/>
    </ligand>
</feature>
<dbReference type="FunFam" id="3.40.50.880:FF:000001">
    <property type="entry name" value="GMP synthase [glutamine-hydrolyzing]"/>
    <property type="match status" value="1"/>
</dbReference>
<dbReference type="PRINTS" id="PR00097">
    <property type="entry name" value="ANTSNTHASEII"/>
</dbReference>
<dbReference type="PROSITE" id="PS51273">
    <property type="entry name" value="GATASE_TYPE_1"/>
    <property type="match status" value="1"/>
</dbReference>
<evidence type="ECO:0000256" key="2">
    <source>
        <dbReference type="ARBA" id="ARBA00005153"/>
    </source>
</evidence>
<dbReference type="InterPro" id="IPR025777">
    <property type="entry name" value="GMPS_ATP_PPase_dom"/>
</dbReference>
<evidence type="ECO:0000256" key="10">
    <source>
        <dbReference type="PROSITE-ProRule" id="PRU00886"/>
    </source>
</evidence>
<dbReference type="NCBIfam" id="NF000848">
    <property type="entry name" value="PRK00074.1"/>
    <property type="match status" value="1"/>
</dbReference>
<dbReference type="NCBIfam" id="TIGR00884">
    <property type="entry name" value="guaA_Cterm"/>
    <property type="match status" value="1"/>
</dbReference>
<evidence type="ECO:0000313" key="13">
    <source>
        <dbReference type="Proteomes" id="UP000214588"/>
    </source>
</evidence>
<dbReference type="SUPFAM" id="SSF54810">
    <property type="entry name" value="GMP synthetase C-terminal dimerisation domain"/>
    <property type="match status" value="1"/>
</dbReference>
<dbReference type="UniPathway" id="UPA00189">
    <property type="reaction ID" value="UER00296"/>
</dbReference>
<comment type="subunit">
    <text evidence="9">Homodimer.</text>
</comment>
<dbReference type="InterPro" id="IPR022310">
    <property type="entry name" value="NAD/GMP_synthase"/>
</dbReference>
<evidence type="ECO:0000256" key="7">
    <source>
        <dbReference type="ARBA" id="ARBA00022840"/>
    </source>
</evidence>
<evidence type="ECO:0000256" key="3">
    <source>
        <dbReference type="ARBA" id="ARBA00022598"/>
    </source>
</evidence>
<evidence type="ECO:0000313" key="12">
    <source>
        <dbReference type="EMBL" id="OWZ84748.1"/>
    </source>
</evidence>
<dbReference type="SUPFAM" id="SSF52317">
    <property type="entry name" value="Class I glutamine amidotransferase-like"/>
    <property type="match status" value="1"/>
</dbReference>
<feature type="active site" evidence="9">
    <location>
        <position position="176"/>
    </location>
</feature>
<keyword evidence="13" id="KW-1185">Reference proteome</keyword>
<keyword evidence="4 9" id="KW-0547">Nucleotide-binding</keyword>
<dbReference type="Pfam" id="PF00958">
    <property type="entry name" value="GMP_synt_C"/>
    <property type="match status" value="1"/>
</dbReference>
<dbReference type="InterPro" id="IPR017926">
    <property type="entry name" value="GATASE"/>
</dbReference>